<dbReference type="Proteomes" id="UP000314982">
    <property type="component" value="Unassembled WGS sequence"/>
</dbReference>
<reference evidence="4" key="1">
    <citation type="submission" date="2018-06" db="EMBL/GenBank/DDBJ databases">
        <title>Genome assembly of Danube salmon.</title>
        <authorList>
            <person name="Macqueen D.J."/>
            <person name="Gundappa M.K."/>
        </authorList>
    </citation>
    <scope>NUCLEOTIDE SEQUENCE [LARGE SCALE GENOMIC DNA]</scope>
</reference>
<dbReference type="InterPro" id="IPR039331">
    <property type="entry name" value="PAPs-like"/>
</dbReference>
<dbReference type="AlphaFoldDB" id="A0A4W5L5V1"/>
<keyword evidence="1" id="KW-0732">Signal</keyword>
<organism evidence="3 4">
    <name type="scientific">Hucho hucho</name>
    <name type="common">huchen</name>
    <dbReference type="NCBI Taxonomy" id="62062"/>
    <lineage>
        <taxon>Eukaryota</taxon>
        <taxon>Metazoa</taxon>
        <taxon>Chordata</taxon>
        <taxon>Craniata</taxon>
        <taxon>Vertebrata</taxon>
        <taxon>Euteleostomi</taxon>
        <taxon>Actinopterygii</taxon>
        <taxon>Neopterygii</taxon>
        <taxon>Teleostei</taxon>
        <taxon>Protacanthopterygii</taxon>
        <taxon>Salmoniformes</taxon>
        <taxon>Salmonidae</taxon>
        <taxon>Salmoninae</taxon>
        <taxon>Hucho</taxon>
    </lineage>
</organism>
<dbReference type="Ensembl" id="ENSHHUT00000020282.1">
    <property type="protein sequence ID" value="ENSHHUP00000019560.1"/>
    <property type="gene ID" value="ENSHHUG00000012222.1"/>
</dbReference>
<dbReference type="PANTHER" id="PTHR22953">
    <property type="entry name" value="ACID PHOSPHATASE RELATED"/>
    <property type="match status" value="1"/>
</dbReference>
<dbReference type="PANTHER" id="PTHR22953:SF153">
    <property type="entry name" value="PURPLE ACID PHOSPHATASE"/>
    <property type="match status" value="1"/>
</dbReference>
<feature type="domain" description="Calcineurin-like phosphoesterase" evidence="2">
    <location>
        <begin position="186"/>
        <end position="349"/>
    </location>
</feature>
<dbReference type="InterPro" id="IPR004843">
    <property type="entry name" value="Calcineurin-like_PHP"/>
</dbReference>
<dbReference type="SUPFAM" id="SSF56300">
    <property type="entry name" value="Metallo-dependent phosphatases"/>
    <property type="match status" value="1"/>
</dbReference>
<reference evidence="3" key="3">
    <citation type="submission" date="2025-09" db="UniProtKB">
        <authorList>
            <consortium name="Ensembl"/>
        </authorList>
    </citation>
    <scope>IDENTIFICATION</scope>
</reference>
<accession>A0A4W5L5V1</accession>
<dbReference type="Gene3D" id="3.60.21.10">
    <property type="match status" value="1"/>
</dbReference>
<evidence type="ECO:0000313" key="3">
    <source>
        <dbReference type="Ensembl" id="ENSHHUP00000019560.1"/>
    </source>
</evidence>
<dbReference type="GeneTree" id="ENSGT00970000196304"/>
<proteinExistence type="predicted"/>
<protein>
    <recommendedName>
        <fullName evidence="2">Calcineurin-like phosphoesterase domain-containing protein</fullName>
    </recommendedName>
</protein>
<dbReference type="Pfam" id="PF00149">
    <property type="entry name" value="Metallophos"/>
    <property type="match status" value="1"/>
</dbReference>
<dbReference type="GO" id="GO:0003993">
    <property type="term" value="F:acid phosphatase activity"/>
    <property type="evidence" value="ECO:0007669"/>
    <property type="project" value="InterPro"/>
</dbReference>
<evidence type="ECO:0000259" key="2">
    <source>
        <dbReference type="Pfam" id="PF00149"/>
    </source>
</evidence>
<dbReference type="InterPro" id="IPR029052">
    <property type="entry name" value="Metallo-depent_PP-like"/>
</dbReference>
<dbReference type="STRING" id="62062.ENSHHUP00000019560"/>
<evidence type="ECO:0000313" key="4">
    <source>
        <dbReference type="Proteomes" id="UP000314982"/>
    </source>
</evidence>
<keyword evidence="4" id="KW-1185">Reference proteome</keyword>
<reference evidence="3" key="2">
    <citation type="submission" date="2025-08" db="UniProtKB">
        <authorList>
            <consortium name="Ensembl"/>
        </authorList>
    </citation>
    <scope>IDENTIFICATION</scope>
</reference>
<evidence type="ECO:0000256" key="1">
    <source>
        <dbReference type="ARBA" id="ARBA00022729"/>
    </source>
</evidence>
<sequence>MPTGTIAYNTLASSACSDDGSGFLTATLTLAQARFIAGNNTIAVEIHQNATNSSDISFDFSLTGNTTAVASAIKQIRWGSTSNPLEGLTITWRNVGTVDKIKWGYTNSYEQGTFSGIVRNGYADKFFKYTFPTVTPDATIYYRLFDATTGGWTAEKTYQTAPALNTTAFSFLAIGDSRSGMSIWNQVAALANTKTPDFTIFNGDIVNNGGSTADWDSWFTNGNTFIENNLVYHSMGNHDAASVPTYQNIFELPKSTPTNGTNLYYSFTYGDAVFISLNSEDPSNTTQYNWLVSTLQANAGKKWKIIFFHRPFFTIGSHAGEMNSYYNTWWKAFDDYGVDLIVNGHDHMYERTKPMNRNVSTTAPVAQYGSESTQGRCQIVCGGAGAPLYTGNATWFVEKYRSTYNFCKFDVTSDAICNTTFDNNGNTIDSFCLTKSSAWFF</sequence>
<name>A0A4W5L5V1_9TELE</name>